<comment type="similarity">
    <text evidence="1">Belongs to the TolB family.</text>
</comment>
<dbReference type="EMBL" id="CP017111">
    <property type="protein sequence ID" value="AOO64470.1"/>
    <property type="molecule type" value="Genomic_DNA"/>
</dbReference>
<reference evidence="4" key="1">
    <citation type="submission" date="2016-08" db="EMBL/GenBank/DDBJ databases">
        <title>Complete genome sequence of the organohalide-respiring Epsilonproteobacterium Sulfurospirillum halorespirans.</title>
        <authorList>
            <person name="Goris T."/>
            <person name="Zimmermann J."/>
            <person name="Schenz B."/>
            <person name="Lemos M."/>
            <person name="Hackermueller J."/>
            <person name="Diekert G."/>
        </authorList>
    </citation>
    <scope>NUCLEOTIDE SEQUENCE [LARGE SCALE GENOMIC DNA]</scope>
    <source>
        <strain>DSM 13726</strain>
        <strain evidence="4">PCE-M2</strain>
    </source>
</reference>
<dbReference type="PANTHER" id="PTHR36842:SF1">
    <property type="entry name" value="PROTEIN TOLB"/>
    <property type="match status" value="1"/>
</dbReference>
<dbReference type="KEGG" id="shal:SHALO_0687"/>
<evidence type="ECO:0000256" key="2">
    <source>
        <dbReference type="SAM" id="SignalP"/>
    </source>
</evidence>
<proteinExistence type="inferred from homology"/>
<protein>
    <submittedName>
        <fullName evidence="3">Protein TolB</fullName>
    </submittedName>
</protein>
<dbReference type="STRING" id="1193502.SHALO_0687"/>
<dbReference type="SUPFAM" id="SSF69304">
    <property type="entry name" value="Tricorn protease N-terminal domain"/>
    <property type="match status" value="1"/>
</dbReference>
<dbReference type="PATRIC" id="fig|1193502.14.peg.691"/>
<evidence type="ECO:0000313" key="4">
    <source>
        <dbReference type="Proteomes" id="UP000094609"/>
    </source>
</evidence>
<evidence type="ECO:0000256" key="1">
    <source>
        <dbReference type="ARBA" id="ARBA00009820"/>
    </source>
</evidence>
<dbReference type="Gene3D" id="2.120.10.30">
    <property type="entry name" value="TolB, C-terminal domain"/>
    <property type="match status" value="1"/>
</dbReference>
<organism evidence="3 4">
    <name type="scientific">Sulfurospirillum halorespirans DSM 13726</name>
    <dbReference type="NCBI Taxonomy" id="1193502"/>
    <lineage>
        <taxon>Bacteria</taxon>
        <taxon>Pseudomonadati</taxon>
        <taxon>Campylobacterota</taxon>
        <taxon>Epsilonproteobacteria</taxon>
        <taxon>Campylobacterales</taxon>
        <taxon>Sulfurospirillaceae</taxon>
        <taxon>Sulfurospirillum</taxon>
    </lineage>
</organism>
<dbReference type="NCBIfam" id="NF003124">
    <property type="entry name" value="PRK04043.1"/>
    <property type="match status" value="1"/>
</dbReference>
<dbReference type="PANTHER" id="PTHR36842">
    <property type="entry name" value="PROTEIN TOLB HOMOLOG"/>
    <property type="match status" value="1"/>
</dbReference>
<dbReference type="InterPro" id="IPR011042">
    <property type="entry name" value="6-blade_b-propeller_TolB-like"/>
</dbReference>
<evidence type="ECO:0000313" key="3">
    <source>
        <dbReference type="EMBL" id="AOO64470.1"/>
    </source>
</evidence>
<dbReference type="AlphaFoldDB" id="A0A1D7THP5"/>
<feature type="chain" id="PRO_5009099389" evidence="2">
    <location>
        <begin position="18"/>
        <end position="422"/>
    </location>
</feature>
<gene>
    <name evidence="3" type="ORF">SHALO_0687</name>
</gene>
<dbReference type="Gene3D" id="3.40.50.10070">
    <property type="entry name" value="TolB, N-terminal domain"/>
    <property type="match status" value="1"/>
</dbReference>
<keyword evidence="2" id="KW-0732">Signal</keyword>
<sequence>MIKKIVVFLCLALFAYAGDATVEIVKKIDVLPKIAVQDASPKNIDLESRRSFFKLIAGDLRVSSHFNVLDDYLQSSYEGGPLENFLSDKKVDMILRFSLTQDLNAATANVKLINAKTGVTTFEKVYSITDKKRNPFLAHKIVVDVNDQVGAPSVKWMEQSVIFARYTDAKKSEIVISDYTLSYTKIVVTGGLNIFPKWANTDQSAFYYTSYSGAEPTIYQYDLKTGGRKSIISSPGMVVCSDVSKDGTKLLLTMAPKDQTDIYIYDISTRKISKITDYSGIDVNGNFIDDDKRIAFVSDRLGSPDIFAQGIYDKSFEKLVYHGKNKNSISTYDNYIVYSSREADSEFGRNTFNLYLISTKTDYLRQLTASGENLYPRFAKDPDTIMFIKQFGNQSALGIIRLNANKTYQFQLKTGKLQSIDW</sequence>
<keyword evidence="4" id="KW-1185">Reference proteome</keyword>
<dbReference type="InterPro" id="IPR011659">
    <property type="entry name" value="WD40"/>
</dbReference>
<name>A0A1D7THP5_9BACT</name>
<dbReference type="Pfam" id="PF07676">
    <property type="entry name" value="PD40"/>
    <property type="match status" value="1"/>
</dbReference>
<accession>A0A1D7THP5</accession>
<dbReference type="Proteomes" id="UP000094609">
    <property type="component" value="Chromosome"/>
</dbReference>
<feature type="signal peptide" evidence="2">
    <location>
        <begin position="1"/>
        <end position="17"/>
    </location>
</feature>